<dbReference type="RefSeq" id="WP_169019603.1">
    <property type="nucleotide sequence ID" value="NZ_JABBMT010000007.1"/>
</dbReference>
<sequence>MAIIDTTPSIKLASLVEQVAAQAPQFTTQQLVQGATTTLTAMAKLGVIVTKNPP</sequence>
<reference evidence="1" key="1">
    <citation type="submission" date="2020-04" db="EMBL/GenBank/DDBJ databases">
        <title>Genome Sequencing for Pseudoaltermonas arctica.</title>
        <authorList>
            <person name="Elkins N.S."/>
        </authorList>
    </citation>
    <scope>NUCLEOTIDE SEQUENCE [LARGE SCALE GENOMIC DNA]</scope>
    <source>
        <strain evidence="1">NEC-BIFX-2020_0012</strain>
    </source>
</reference>
<dbReference type="EMBL" id="JABBMT010000007">
    <property type="protein sequence ID" value="NMM40548.1"/>
    <property type="molecule type" value="Genomic_DNA"/>
</dbReference>
<proteinExistence type="predicted"/>
<dbReference type="Proteomes" id="UP000570493">
    <property type="component" value="Unassembled WGS sequence"/>
</dbReference>
<name>A0A7Y0DSB7_9GAMM</name>
<evidence type="ECO:0000313" key="2">
    <source>
        <dbReference type="Proteomes" id="UP000570493"/>
    </source>
</evidence>
<organism evidence="1 2">
    <name type="scientific">Pseudoalteromonas arctica</name>
    <dbReference type="NCBI Taxonomy" id="394751"/>
    <lineage>
        <taxon>Bacteria</taxon>
        <taxon>Pseudomonadati</taxon>
        <taxon>Pseudomonadota</taxon>
        <taxon>Gammaproteobacteria</taxon>
        <taxon>Alteromonadales</taxon>
        <taxon>Pseudoalteromonadaceae</taxon>
        <taxon>Pseudoalteromonas</taxon>
    </lineage>
</organism>
<protein>
    <submittedName>
        <fullName evidence="1">Uncharacterized protein</fullName>
    </submittedName>
</protein>
<gene>
    <name evidence="1" type="ORF">HHO47_06750</name>
</gene>
<keyword evidence="2" id="KW-1185">Reference proteome</keyword>
<comment type="caution">
    <text evidence="1">The sequence shown here is derived from an EMBL/GenBank/DDBJ whole genome shotgun (WGS) entry which is preliminary data.</text>
</comment>
<accession>A0A7Y0DSB7</accession>
<evidence type="ECO:0000313" key="1">
    <source>
        <dbReference type="EMBL" id="NMM40548.1"/>
    </source>
</evidence>
<dbReference type="AlphaFoldDB" id="A0A7Y0DSB7"/>